<sequence>MIGSSNLHTMKREHDQRRVLGGPMRKVVCHCLDGMSPSDLNGIHSRLSVSRTEKTARIPEAEWPNLRIDVSLNKASTTRPVVLSIAVGSLCLESTLNYLLVLESVQSPWKKYGVRIRLMLCSQCL</sequence>
<organism evidence="1 2">
    <name type="scientific">Tetragonisca angustula</name>
    <dbReference type="NCBI Taxonomy" id="166442"/>
    <lineage>
        <taxon>Eukaryota</taxon>
        <taxon>Metazoa</taxon>
        <taxon>Ecdysozoa</taxon>
        <taxon>Arthropoda</taxon>
        <taxon>Hexapoda</taxon>
        <taxon>Insecta</taxon>
        <taxon>Pterygota</taxon>
        <taxon>Neoptera</taxon>
        <taxon>Endopterygota</taxon>
        <taxon>Hymenoptera</taxon>
        <taxon>Apocrita</taxon>
        <taxon>Aculeata</taxon>
        <taxon>Apoidea</taxon>
        <taxon>Anthophila</taxon>
        <taxon>Apidae</taxon>
        <taxon>Tetragonisca</taxon>
    </lineage>
</organism>
<proteinExistence type="predicted"/>
<gene>
    <name evidence="1" type="ORF">QLX08_003667</name>
</gene>
<protein>
    <submittedName>
        <fullName evidence="1">Uncharacterized protein</fullName>
    </submittedName>
</protein>
<evidence type="ECO:0000313" key="1">
    <source>
        <dbReference type="EMBL" id="KAK9305230.1"/>
    </source>
</evidence>
<name>A0AAW1A5U0_9HYME</name>
<dbReference type="Proteomes" id="UP001432146">
    <property type="component" value="Unassembled WGS sequence"/>
</dbReference>
<comment type="caution">
    <text evidence="1">The sequence shown here is derived from an EMBL/GenBank/DDBJ whole genome shotgun (WGS) entry which is preliminary data.</text>
</comment>
<accession>A0AAW1A5U0</accession>
<keyword evidence="2" id="KW-1185">Reference proteome</keyword>
<reference evidence="1 2" key="1">
    <citation type="submission" date="2024-05" db="EMBL/GenBank/DDBJ databases">
        <title>The nuclear and mitochondrial genome assemblies of Tetragonisca angustula (Apidae: Meliponini), a tiny yet remarkable pollinator in the Neotropics.</title>
        <authorList>
            <person name="Ferrari R."/>
            <person name="Ricardo P.C."/>
            <person name="Dias F.C."/>
            <person name="Araujo N.S."/>
            <person name="Soares D.O."/>
            <person name="Zhou Q.-S."/>
            <person name="Zhu C.-D."/>
            <person name="Coutinho L."/>
            <person name="Airas M.C."/>
            <person name="Batista T.M."/>
        </authorList>
    </citation>
    <scope>NUCLEOTIDE SEQUENCE [LARGE SCALE GENOMIC DNA]</scope>
    <source>
        <strain evidence="1">ASF017062</strain>
        <tissue evidence="1">Abdomen</tissue>
    </source>
</reference>
<evidence type="ECO:0000313" key="2">
    <source>
        <dbReference type="Proteomes" id="UP001432146"/>
    </source>
</evidence>
<dbReference type="EMBL" id="JAWNGG020000054">
    <property type="protein sequence ID" value="KAK9305230.1"/>
    <property type="molecule type" value="Genomic_DNA"/>
</dbReference>
<dbReference type="AlphaFoldDB" id="A0AAW1A5U0"/>